<evidence type="ECO:0000256" key="7">
    <source>
        <dbReference type="ARBA" id="ARBA00023016"/>
    </source>
</evidence>
<feature type="binding site" evidence="11">
    <location>
        <position position="211"/>
    </location>
    <ligand>
        <name>Zn(2+)</name>
        <dbReference type="ChEBI" id="CHEBI:29105"/>
        <label>1</label>
    </ligand>
</feature>
<dbReference type="AlphaFoldDB" id="A0A6J4IWL7"/>
<dbReference type="InterPro" id="IPR018253">
    <property type="entry name" value="DnaJ_domain_CS"/>
</dbReference>
<gene>
    <name evidence="11" type="primary">dnaJ</name>
    <name evidence="15" type="ORF">AVDCRST_MAG20-2878</name>
</gene>
<evidence type="ECO:0000256" key="10">
    <source>
        <dbReference type="ARBA" id="ARBA00067609"/>
    </source>
</evidence>
<evidence type="ECO:0000256" key="1">
    <source>
        <dbReference type="ARBA" id="ARBA00022490"/>
    </source>
</evidence>
<dbReference type="Gene3D" id="2.10.230.10">
    <property type="entry name" value="Heat shock protein DnaJ, cysteine-rich domain"/>
    <property type="match status" value="1"/>
</dbReference>
<dbReference type="GO" id="GO:0005737">
    <property type="term" value="C:cytoplasm"/>
    <property type="evidence" value="ECO:0007669"/>
    <property type="project" value="UniProtKB-SubCell"/>
</dbReference>
<dbReference type="GO" id="GO:0008270">
    <property type="term" value="F:zinc ion binding"/>
    <property type="evidence" value="ECO:0007669"/>
    <property type="project" value="UniProtKB-UniRule"/>
</dbReference>
<name>A0A6J4IWL7_9ACTN</name>
<dbReference type="InterPro" id="IPR036869">
    <property type="entry name" value="J_dom_sf"/>
</dbReference>
<dbReference type="HAMAP" id="MF_01152">
    <property type="entry name" value="DnaJ"/>
    <property type="match status" value="1"/>
</dbReference>
<dbReference type="NCBIfam" id="TIGR02349">
    <property type="entry name" value="DnaJ_bact"/>
    <property type="match status" value="1"/>
</dbReference>
<dbReference type="PRINTS" id="PR00625">
    <property type="entry name" value="JDOMAIN"/>
</dbReference>
<dbReference type="GO" id="GO:0042026">
    <property type="term" value="P:protein refolding"/>
    <property type="evidence" value="ECO:0007669"/>
    <property type="project" value="TreeGrafter"/>
</dbReference>
<dbReference type="Pfam" id="PF00684">
    <property type="entry name" value="DnaJ_CXXCXGXG"/>
    <property type="match status" value="1"/>
</dbReference>
<keyword evidence="2 11" id="KW-0235">DNA replication</keyword>
<feature type="repeat" description="CXXCXGXG motif" evidence="11">
    <location>
        <begin position="151"/>
        <end position="158"/>
    </location>
</feature>
<comment type="cofactor">
    <cofactor evidence="11">
        <name>Zn(2+)</name>
        <dbReference type="ChEBI" id="CHEBI:29105"/>
    </cofactor>
    <text evidence="11">Binds 2 Zn(2+) ions per monomer.</text>
</comment>
<comment type="subunit">
    <text evidence="11">Homodimer.</text>
</comment>
<keyword evidence="6 11" id="KW-0862">Zinc</keyword>
<evidence type="ECO:0000256" key="2">
    <source>
        <dbReference type="ARBA" id="ARBA00022705"/>
    </source>
</evidence>
<dbReference type="InterPro" id="IPR002939">
    <property type="entry name" value="DnaJ_C"/>
</dbReference>
<dbReference type="PROSITE" id="PS00636">
    <property type="entry name" value="DNAJ_1"/>
    <property type="match status" value="1"/>
</dbReference>
<dbReference type="Pfam" id="PF00226">
    <property type="entry name" value="DnaJ"/>
    <property type="match status" value="1"/>
</dbReference>
<dbReference type="NCBIfam" id="NF008035">
    <property type="entry name" value="PRK10767.1"/>
    <property type="match status" value="1"/>
</dbReference>
<dbReference type="GO" id="GO:0031072">
    <property type="term" value="F:heat shock protein binding"/>
    <property type="evidence" value="ECO:0007669"/>
    <property type="project" value="InterPro"/>
</dbReference>
<dbReference type="PROSITE" id="PS51188">
    <property type="entry name" value="ZF_CR"/>
    <property type="match status" value="1"/>
</dbReference>
<evidence type="ECO:0000256" key="12">
    <source>
        <dbReference type="PROSITE-ProRule" id="PRU00546"/>
    </source>
</evidence>
<evidence type="ECO:0000256" key="9">
    <source>
        <dbReference type="ARBA" id="ARBA00061004"/>
    </source>
</evidence>
<dbReference type="CDD" id="cd10747">
    <property type="entry name" value="DnaJ_C"/>
    <property type="match status" value="1"/>
</dbReference>
<dbReference type="SUPFAM" id="SSF49493">
    <property type="entry name" value="HSP40/DnaJ peptide-binding domain"/>
    <property type="match status" value="2"/>
</dbReference>
<reference evidence="15" key="1">
    <citation type="submission" date="2020-02" db="EMBL/GenBank/DDBJ databases">
        <authorList>
            <person name="Meier V. D."/>
        </authorList>
    </citation>
    <scope>NUCLEOTIDE SEQUENCE</scope>
    <source>
        <strain evidence="15">AVDCRST_MAG20</strain>
    </source>
</reference>
<feature type="binding site" evidence="11">
    <location>
        <position position="171"/>
    </location>
    <ligand>
        <name>Zn(2+)</name>
        <dbReference type="ChEBI" id="CHEBI:29105"/>
        <label>2</label>
    </ligand>
</feature>
<dbReference type="InterPro" id="IPR001623">
    <property type="entry name" value="DnaJ_domain"/>
</dbReference>
<dbReference type="Gene3D" id="1.10.287.110">
    <property type="entry name" value="DnaJ domain"/>
    <property type="match status" value="1"/>
</dbReference>
<feature type="binding site" evidence="11">
    <location>
        <position position="168"/>
    </location>
    <ligand>
        <name>Zn(2+)</name>
        <dbReference type="ChEBI" id="CHEBI:29105"/>
        <label>2</label>
    </ligand>
</feature>
<protein>
    <recommendedName>
        <fullName evidence="10 11">Chaperone protein DnaJ</fullName>
    </recommendedName>
</protein>
<dbReference type="GO" id="GO:0009408">
    <property type="term" value="P:response to heat"/>
    <property type="evidence" value="ECO:0007669"/>
    <property type="project" value="InterPro"/>
</dbReference>
<dbReference type="PROSITE" id="PS50076">
    <property type="entry name" value="DNAJ_2"/>
    <property type="match status" value="1"/>
</dbReference>
<evidence type="ECO:0000256" key="8">
    <source>
        <dbReference type="ARBA" id="ARBA00023186"/>
    </source>
</evidence>
<dbReference type="SUPFAM" id="SSF57938">
    <property type="entry name" value="DnaJ/Hsp40 cysteine-rich domain"/>
    <property type="match status" value="1"/>
</dbReference>
<accession>A0A6J4IWL7</accession>
<dbReference type="Pfam" id="PF01556">
    <property type="entry name" value="DnaJ_C"/>
    <property type="match status" value="1"/>
</dbReference>
<dbReference type="SUPFAM" id="SSF46565">
    <property type="entry name" value="Chaperone J-domain"/>
    <property type="match status" value="1"/>
</dbReference>
<feature type="binding site" evidence="11">
    <location>
        <position position="197"/>
    </location>
    <ligand>
        <name>Zn(2+)</name>
        <dbReference type="ChEBI" id="CHEBI:29105"/>
        <label>2</label>
    </ligand>
</feature>
<evidence type="ECO:0000259" key="13">
    <source>
        <dbReference type="PROSITE" id="PS50076"/>
    </source>
</evidence>
<dbReference type="InterPro" id="IPR001305">
    <property type="entry name" value="HSP_DnaJ_Cys-rich_dom"/>
</dbReference>
<feature type="binding site" evidence="11">
    <location>
        <position position="194"/>
    </location>
    <ligand>
        <name>Zn(2+)</name>
        <dbReference type="ChEBI" id="CHEBI:29105"/>
        <label>2</label>
    </ligand>
</feature>
<keyword evidence="3 11" id="KW-0479">Metal-binding</keyword>
<comment type="domain">
    <text evidence="11">The J domain is necessary and sufficient to stimulate DnaK ATPase activity. Zinc center 1 plays an important role in the autonomous, DnaK-independent chaperone activity of DnaJ. Zinc center 2 is essential for interaction with DnaK and for DnaJ activity.</text>
</comment>
<dbReference type="CDD" id="cd10719">
    <property type="entry name" value="DnaJ_zf"/>
    <property type="match status" value="1"/>
</dbReference>
<evidence type="ECO:0000256" key="3">
    <source>
        <dbReference type="ARBA" id="ARBA00022723"/>
    </source>
</evidence>
<dbReference type="GO" id="GO:0005524">
    <property type="term" value="F:ATP binding"/>
    <property type="evidence" value="ECO:0007669"/>
    <property type="project" value="InterPro"/>
</dbReference>
<dbReference type="SMART" id="SM00271">
    <property type="entry name" value="DnaJ"/>
    <property type="match status" value="1"/>
</dbReference>
<sequence>MATDYYELLGVSRTASAEELKRAYRRLARELHPDTNDDPTAEDRFKEVGLAYEVLSDPARRRRYDQLGPEGAARGTGGDPFAGFGRGAGGGFGDIFDTIFGGAGGGGPFGGGRGQSGPPRGADMEMSVQISFEEAVFGVAREVSLRAPVRCGTCEGSGAKPGTSPVTCSECDGAGQVQRVRQSILGQMVTAGPCPRCGGIGQTVPDPCQDCRGEGRRTEERSYTVDIPAGVDQGNTLRLSGRGAAGPRGGPNGDLYVHVGVRPSDRFTRDGLDLVHELHLPMTQAALGVHVPFETLDGEEDLVVPAGTQNGRVFRLRGRGVPRVDGRARGDLLVEVVVDTPADLDRDEEELLRRLAALRGEEVAPADTGLLSRIRSAFK</sequence>
<dbReference type="InterPro" id="IPR008971">
    <property type="entry name" value="HSP40/DnaJ_pept-bd"/>
</dbReference>
<comment type="function">
    <text evidence="11">Participates actively in the response to hyperosmotic and heat shock by preventing the aggregation of stress-denatured proteins and by disaggregating proteins, also in an autonomous, DnaK-independent fashion. Unfolded proteins bind initially to DnaJ; upon interaction with the DnaJ-bound protein, DnaK hydrolyzes its bound ATP, resulting in the formation of a stable complex. GrpE releases ADP from DnaK; ATP binding to DnaK triggers the release of the substrate protein, thus completing the reaction cycle. Several rounds of ATP-dependent interactions between DnaJ, DnaK and GrpE are required for fully efficient folding. Also involved, together with DnaK and GrpE, in the DNA replication of plasmids through activation of initiation proteins.</text>
</comment>
<dbReference type="Gene3D" id="2.60.260.20">
    <property type="entry name" value="Urease metallochaperone UreE, N-terminal domain"/>
    <property type="match status" value="2"/>
</dbReference>
<feature type="zinc finger region" description="CR-type" evidence="12">
    <location>
        <begin position="138"/>
        <end position="220"/>
    </location>
</feature>
<dbReference type="FunFam" id="2.60.260.20:FF:000005">
    <property type="entry name" value="Chaperone protein dnaJ 1, mitochondrial"/>
    <property type="match status" value="1"/>
</dbReference>
<feature type="binding site" evidence="11">
    <location>
        <position position="208"/>
    </location>
    <ligand>
        <name>Zn(2+)</name>
        <dbReference type="ChEBI" id="CHEBI:29105"/>
        <label>1</label>
    </ligand>
</feature>
<evidence type="ECO:0000256" key="11">
    <source>
        <dbReference type="HAMAP-Rule" id="MF_01152"/>
    </source>
</evidence>
<dbReference type="FunFam" id="2.10.230.10:FF:000002">
    <property type="entry name" value="Molecular chaperone DnaJ"/>
    <property type="match status" value="1"/>
</dbReference>
<dbReference type="CDD" id="cd06257">
    <property type="entry name" value="DnaJ"/>
    <property type="match status" value="1"/>
</dbReference>
<keyword evidence="8 11" id="KW-0143">Chaperone</keyword>
<feature type="domain" description="J" evidence="13">
    <location>
        <begin position="4"/>
        <end position="68"/>
    </location>
</feature>
<dbReference type="InterPro" id="IPR012724">
    <property type="entry name" value="DnaJ"/>
</dbReference>
<proteinExistence type="inferred from homology"/>
<organism evidence="15">
    <name type="scientific">uncultured Acidimicrobiales bacterium</name>
    <dbReference type="NCBI Taxonomy" id="310071"/>
    <lineage>
        <taxon>Bacteria</taxon>
        <taxon>Bacillati</taxon>
        <taxon>Actinomycetota</taxon>
        <taxon>Acidimicrobiia</taxon>
        <taxon>Acidimicrobiales</taxon>
        <taxon>environmental samples</taxon>
    </lineage>
</organism>
<evidence type="ECO:0000313" key="15">
    <source>
        <dbReference type="EMBL" id="CAA9263668.1"/>
    </source>
</evidence>
<dbReference type="InterPro" id="IPR036410">
    <property type="entry name" value="HSP_DnaJ_Cys-rich_dom_sf"/>
</dbReference>
<feature type="binding site" evidence="11">
    <location>
        <position position="154"/>
    </location>
    <ligand>
        <name>Zn(2+)</name>
        <dbReference type="ChEBI" id="CHEBI:29105"/>
        <label>1</label>
    </ligand>
</feature>
<feature type="repeat" description="CXXCXGXG motif" evidence="11">
    <location>
        <begin position="168"/>
        <end position="175"/>
    </location>
</feature>
<keyword evidence="1 11" id="KW-0963">Cytoplasm</keyword>
<dbReference type="PANTHER" id="PTHR43096:SF48">
    <property type="entry name" value="CHAPERONE PROTEIN DNAJ"/>
    <property type="match status" value="1"/>
</dbReference>
<comment type="subcellular location">
    <subcellularLocation>
        <location evidence="11">Cytoplasm</location>
    </subcellularLocation>
</comment>
<feature type="repeat" description="CXXCXGXG motif" evidence="11">
    <location>
        <begin position="194"/>
        <end position="201"/>
    </location>
</feature>
<keyword evidence="7 11" id="KW-0346">Stress response</keyword>
<evidence type="ECO:0000256" key="4">
    <source>
        <dbReference type="ARBA" id="ARBA00022737"/>
    </source>
</evidence>
<evidence type="ECO:0000259" key="14">
    <source>
        <dbReference type="PROSITE" id="PS51188"/>
    </source>
</evidence>
<keyword evidence="5 11" id="KW-0863">Zinc-finger</keyword>
<evidence type="ECO:0000256" key="5">
    <source>
        <dbReference type="ARBA" id="ARBA00022771"/>
    </source>
</evidence>
<dbReference type="EMBL" id="CADCSY010000132">
    <property type="protein sequence ID" value="CAA9263668.1"/>
    <property type="molecule type" value="Genomic_DNA"/>
</dbReference>
<dbReference type="GO" id="GO:0051082">
    <property type="term" value="F:unfolded protein binding"/>
    <property type="evidence" value="ECO:0007669"/>
    <property type="project" value="UniProtKB-UniRule"/>
</dbReference>
<feature type="binding site" evidence="11">
    <location>
        <position position="151"/>
    </location>
    <ligand>
        <name>Zn(2+)</name>
        <dbReference type="ChEBI" id="CHEBI:29105"/>
        <label>1</label>
    </ligand>
</feature>
<dbReference type="GO" id="GO:0006260">
    <property type="term" value="P:DNA replication"/>
    <property type="evidence" value="ECO:0007669"/>
    <property type="project" value="UniProtKB-KW"/>
</dbReference>
<comment type="similarity">
    <text evidence="9 11">Belongs to the DnaJ family.</text>
</comment>
<keyword evidence="4 11" id="KW-0677">Repeat</keyword>
<feature type="repeat" description="CXXCXGXG motif" evidence="11">
    <location>
        <begin position="208"/>
        <end position="215"/>
    </location>
</feature>
<dbReference type="PANTHER" id="PTHR43096">
    <property type="entry name" value="DNAJ HOMOLOG 1, MITOCHONDRIAL-RELATED"/>
    <property type="match status" value="1"/>
</dbReference>
<feature type="domain" description="CR-type" evidence="14">
    <location>
        <begin position="138"/>
        <end position="220"/>
    </location>
</feature>
<evidence type="ECO:0000256" key="6">
    <source>
        <dbReference type="ARBA" id="ARBA00022833"/>
    </source>
</evidence>